<dbReference type="PROSITE" id="PS50294">
    <property type="entry name" value="WD_REPEATS_REGION"/>
    <property type="match status" value="3"/>
</dbReference>
<dbReference type="InterPro" id="IPR001680">
    <property type="entry name" value="WD40_rpt"/>
</dbReference>
<keyword evidence="2" id="KW-0677">Repeat</keyword>
<evidence type="ECO:0000313" key="7">
    <source>
        <dbReference type="EMBL" id="TFY75999.1"/>
    </source>
</evidence>
<keyword evidence="8" id="KW-1185">Reference proteome</keyword>
<dbReference type="STRING" id="135208.A0A4Y9ZR95"/>
<dbReference type="EMBL" id="SFCI01001355">
    <property type="protein sequence ID" value="TFY75999.1"/>
    <property type="molecule type" value="Genomic_DNA"/>
</dbReference>
<evidence type="ECO:0000256" key="3">
    <source>
        <dbReference type="ARBA" id="ARBA00040876"/>
    </source>
</evidence>
<evidence type="ECO:0000256" key="5">
    <source>
        <dbReference type="SAM" id="MobiDB-lite"/>
    </source>
</evidence>
<dbReference type="GO" id="GO:0005730">
    <property type="term" value="C:nucleolus"/>
    <property type="evidence" value="ECO:0007669"/>
    <property type="project" value="TreeGrafter"/>
</dbReference>
<evidence type="ECO:0000256" key="2">
    <source>
        <dbReference type="ARBA" id="ARBA00022737"/>
    </source>
</evidence>
<feature type="region of interest" description="Disordered" evidence="5">
    <location>
        <begin position="106"/>
        <end position="128"/>
    </location>
</feature>
<feature type="region of interest" description="Disordered" evidence="5">
    <location>
        <begin position="142"/>
        <end position="161"/>
    </location>
</feature>
<dbReference type="PROSITE" id="PS50082">
    <property type="entry name" value="WD_REPEATS_2"/>
    <property type="match status" value="3"/>
</dbReference>
<reference evidence="7 8" key="1">
    <citation type="submission" date="2019-02" db="EMBL/GenBank/DDBJ databases">
        <title>Genome sequencing of the rare red list fungi Hericium alpestre (H. flagellum).</title>
        <authorList>
            <person name="Buettner E."/>
            <person name="Kellner H."/>
        </authorList>
    </citation>
    <scope>NUCLEOTIDE SEQUENCE [LARGE SCALE GENOMIC DNA]</scope>
    <source>
        <strain evidence="7 8">DSM 108284</strain>
    </source>
</reference>
<feature type="repeat" description="WD" evidence="4">
    <location>
        <begin position="257"/>
        <end position="293"/>
    </location>
</feature>
<keyword evidence="1 4" id="KW-0853">WD repeat</keyword>
<dbReference type="InterPro" id="IPR020472">
    <property type="entry name" value="WD40_PAC1"/>
</dbReference>
<dbReference type="AlphaFoldDB" id="A0A4Y9ZR95"/>
<dbReference type="Pfam" id="PF12265">
    <property type="entry name" value="CAF1C_H4-bd"/>
    <property type="match status" value="1"/>
</dbReference>
<protein>
    <recommendedName>
        <fullName evidence="3">Glutamate-rich WD repeat-containing protein 1</fullName>
    </recommendedName>
</protein>
<dbReference type="InterPro" id="IPR022052">
    <property type="entry name" value="Histone-bd_RBBP4-like_N"/>
</dbReference>
<gene>
    <name evidence="7" type="ORF">EWM64_g8014</name>
</gene>
<feature type="repeat" description="WD" evidence="4">
    <location>
        <begin position="303"/>
        <end position="345"/>
    </location>
</feature>
<dbReference type="Gene3D" id="2.130.10.10">
    <property type="entry name" value="YVTN repeat-like/Quinoprotein amine dehydrogenase"/>
    <property type="match status" value="1"/>
</dbReference>
<feature type="region of interest" description="Disordered" evidence="5">
    <location>
        <begin position="1"/>
        <end position="25"/>
    </location>
</feature>
<dbReference type="SUPFAM" id="SSF50978">
    <property type="entry name" value="WD40 repeat-like"/>
    <property type="match status" value="1"/>
</dbReference>
<dbReference type="PRINTS" id="PR00320">
    <property type="entry name" value="GPROTEINBRPT"/>
</dbReference>
<feature type="compositionally biased region" description="Acidic residues" evidence="5">
    <location>
        <begin position="113"/>
        <end position="128"/>
    </location>
</feature>
<proteinExistence type="predicted"/>
<dbReference type="InterPro" id="IPR036322">
    <property type="entry name" value="WD40_repeat_dom_sf"/>
</dbReference>
<organism evidence="7 8">
    <name type="scientific">Hericium alpestre</name>
    <dbReference type="NCBI Taxonomy" id="135208"/>
    <lineage>
        <taxon>Eukaryota</taxon>
        <taxon>Fungi</taxon>
        <taxon>Dikarya</taxon>
        <taxon>Basidiomycota</taxon>
        <taxon>Agaricomycotina</taxon>
        <taxon>Agaricomycetes</taxon>
        <taxon>Russulales</taxon>
        <taxon>Hericiaceae</taxon>
        <taxon>Hericium</taxon>
    </lineage>
</organism>
<accession>A0A4Y9ZR95</accession>
<feature type="repeat" description="WD" evidence="4">
    <location>
        <begin position="356"/>
        <end position="390"/>
    </location>
</feature>
<dbReference type="OrthoDB" id="2161379at2759"/>
<feature type="compositionally biased region" description="Acidic residues" evidence="5">
    <location>
        <begin position="1"/>
        <end position="18"/>
    </location>
</feature>
<feature type="domain" description="Histone-binding protein RBBP4-like N-terminal" evidence="6">
    <location>
        <begin position="37"/>
        <end position="105"/>
    </location>
</feature>
<dbReference type="Proteomes" id="UP000298061">
    <property type="component" value="Unassembled WGS sequence"/>
</dbReference>
<evidence type="ECO:0000256" key="4">
    <source>
        <dbReference type="PROSITE-ProRule" id="PRU00221"/>
    </source>
</evidence>
<evidence type="ECO:0000259" key="6">
    <source>
        <dbReference type="Pfam" id="PF12265"/>
    </source>
</evidence>
<comment type="caution">
    <text evidence="7">The sequence shown here is derived from an EMBL/GenBank/DDBJ whole genome shotgun (WGS) entry which is preliminary data.</text>
</comment>
<evidence type="ECO:0000313" key="8">
    <source>
        <dbReference type="Proteomes" id="UP000298061"/>
    </source>
</evidence>
<sequence length="455" mass="49902">MVGMDVDDEVMPPIEESDEKPASPNVFLPGVHKLGKDEILEPDDSVYIIRHTMNVNWPCLSFDVLRDNLGDQRQRYPATAYLVAGSQADVAKNNELTVYKLSSLHRTQKGGDSDDSDDENDEDDLDEDPILEFRSVPHLGGVNRVRAQPLPPSTSLPPASQPYHVATWAETGKVRIWDVRPLIESLDVPGYTYDKSRTQTPVFTVNAHRSAEGFAMDWASSGGASPSGLRLLTGDINSEIYLTTSTPSGFNTLNSPFTSHTSSVEDLQWSPSEPTVFASCSADQNVRVWDVRSKGRQSLAGIDHAHSSDVNVISWNRSTSYLLLSGGDEGGIKVWDLRNVKKQGSSGPDPTPVASFIWHQAPITSIEWHPTEDSIFAASGADDQVTLWDLAVEQDNDETGAMDDTPEGGQDVPPQLLFVHQGQKDVKEVHWHPQMPGTVISTALDGFNIFKTISV</sequence>
<evidence type="ECO:0000256" key="1">
    <source>
        <dbReference type="ARBA" id="ARBA00022574"/>
    </source>
</evidence>
<dbReference type="InterPro" id="IPR015943">
    <property type="entry name" value="WD40/YVTN_repeat-like_dom_sf"/>
</dbReference>
<dbReference type="PANTHER" id="PTHR45903">
    <property type="entry name" value="GLUTAMATE-RICH WD REPEAT-CONTAINING PROTEIN 1"/>
    <property type="match status" value="1"/>
</dbReference>
<dbReference type="GO" id="GO:0042254">
    <property type="term" value="P:ribosome biogenesis"/>
    <property type="evidence" value="ECO:0007669"/>
    <property type="project" value="TreeGrafter"/>
</dbReference>
<dbReference type="InterPro" id="IPR051972">
    <property type="entry name" value="Glutamate-rich_WD_repeat"/>
</dbReference>
<dbReference type="Pfam" id="PF00400">
    <property type="entry name" value="WD40"/>
    <property type="match status" value="3"/>
</dbReference>
<name>A0A4Y9ZR95_9AGAM</name>
<dbReference type="PANTHER" id="PTHR45903:SF1">
    <property type="entry name" value="GLUTAMATE-RICH WD REPEAT-CONTAINING PROTEIN 1"/>
    <property type="match status" value="1"/>
</dbReference>
<dbReference type="SMART" id="SM00320">
    <property type="entry name" value="WD40"/>
    <property type="match status" value="6"/>
</dbReference>